<dbReference type="PANTHER" id="PTHR19375">
    <property type="entry name" value="HEAT SHOCK PROTEIN 70KDA"/>
    <property type="match status" value="1"/>
</dbReference>
<keyword evidence="6" id="KW-0346">Stress response</keyword>
<dbReference type="EnsemblBacteria" id="ABD39954">
    <property type="protein sequence ID" value="ABD39954"/>
    <property type="gene ID" value="Mhun_0179"/>
</dbReference>
<evidence type="ECO:0000256" key="5">
    <source>
        <dbReference type="RuleBase" id="RU003322"/>
    </source>
</evidence>
<dbReference type="GO" id="GO:0005524">
    <property type="term" value="F:ATP binding"/>
    <property type="evidence" value="ECO:0007669"/>
    <property type="project" value="UniProtKB-KW"/>
</dbReference>
<dbReference type="EMBL" id="CP000254">
    <property type="protein sequence ID" value="ABD39954.1"/>
    <property type="molecule type" value="Genomic_DNA"/>
</dbReference>
<dbReference type="SUPFAM" id="SSF100920">
    <property type="entry name" value="Heat shock protein 70kD (HSP70), peptide-binding domain"/>
    <property type="match status" value="1"/>
</dbReference>
<dbReference type="RefSeq" id="WP_011447250.1">
    <property type="nucleotide sequence ID" value="NC_007796.1"/>
</dbReference>
<dbReference type="AlphaFoldDB" id="Q2FPF2"/>
<dbReference type="Proteomes" id="UP000001941">
    <property type="component" value="Chromosome"/>
</dbReference>
<dbReference type="Gene3D" id="3.30.420.40">
    <property type="match status" value="2"/>
</dbReference>
<dbReference type="InterPro" id="IPR043129">
    <property type="entry name" value="ATPase_NBD"/>
</dbReference>
<dbReference type="GO" id="GO:0140662">
    <property type="term" value="F:ATP-dependent protein folding chaperone"/>
    <property type="evidence" value="ECO:0007669"/>
    <property type="project" value="InterPro"/>
</dbReference>
<dbReference type="InterPro" id="IPR018181">
    <property type="entry name" value="Heat_shock_70_CS"/>
</dbReference>
<gene>
    <name evidence="6" type="ordered locus">Mhun_0179</name>
</gene>
<keyword evidence="3 5" id="KW-0067">ATP-binding</keyword>
<dbReference type="Gene3D" id="2.60.34.10">
    <property type="entry name" value="Substrate Binding Domain Of DNAk, Chain A, domain 1"/>
    <property type="match status" value="1"/>
</dbReference>
<evidence type="ECO:0000313" key="6">
    <source>
        <dbReference type="EMBL" id="ABD39954.1"/>
    </source>
</evidence>
<dbReference type="InParanoid" id="Q2FPF2"/>
<comment type="similarity">
    <text evidence="1 5">Belongs to the heat shock protein 70 family.</text>
</comment>
<dbReference type="SUPFAM" id="SSF53067">
    <property type="entry name" value="Actin-like ATPase domain"/>
    <property type="match status" value="2"/>
</dbReference>
<evidence type="ECO:0000313" key="7">
    <source>
        <dbReference type="Proteomes" id="UP000001941"/>
    </source>
</evidence>
<keyword evidence="7" id="KW-1185">Reference proteome</keyword>
<dbReference type="Pfam" id="PF00012">
    <property type="entry name" value="HSP70"/>
    <property type="match status" value="2"/>
</dbReference>
<keyword evidence="4" id="KW-0143">Chaperone</keyword>
<protein>
    <submittedName>
        <fullName evidence="6">Heat shock protein 70</fullName>
    </submittedName>
</protein>
<dbReference type="PROSITE" id="PS00329">
    <property type="entry name" value="HSP70_2"/>
    <property type="match status" value="1"/>
</dbReference>
<evidence type="ECO:0000256" key="4">
    <source>
        <dbReference type="ARBA" id="ARBA00023186"/>
    </source>
</evidence>
<dbReference type="eggNOG" id="arCOG03060">
    <property type="taxonomic scope" value="Archaea"/>
</dbReference>
<dbReference type="OrthoDB" id="9944at2157"/>
<dbReference type="PRINTS" id="PR00301">
    <property type="entry name" value="HEATSHOCK70"/>
</dbReference>
<evidence type="ECO:0000256" key="2">
    <source>
        <dbReference type="ARBA" id="ARBA00022741"/>
    </source>
</evidence>
<reference evidence="7" key="1">
    <citation type="journal article" date="2016" name="Stand. Genomic Sci.">
        <title>Complete genome sequence of Methanospirillum hungatei type strain JF1.</title>
        <authorList>
            <person name="Gunsalus R.P."/>
            <person name="Cook L.E."/>
            <person name="Crable B."/>
            <person name="Rohlin L."/>
            <person name="McDonald E."/>
            <person name="Mouttaki H."/>
            <person name="Sieber J.R."/>
            <person name="Poweleit N."/>
            <person name="Zhou H."/>
            <person name="Lapidus A.L."/>
            <person name="Daligault H.E."/>
            <person name="Land M."/>
            <person name="Gilna P."/>
            <person name="Ivanova N."/>
            <person name="Kyrpides N."/>
            <person name="Culley D.E."/>
            <person name="McInerney M.J."/>
        </authorList>
    </citation>
    <scope>NUCLEOTIDE SEQUENCE [LARGE SCALE GENOMIC DNA]</scope>
    <source>
        <strain evidence="7">ATCC 27890 / DSM 864 / NBRC 100397 / JF-1</strain>
    </source>
</reference>
<dbReference type="InterPro" id="IPR013126">
    <property type="entry name" value="Hsp_70_fam"/>
</dbReference>
<dbReference type="FunFam" id="3.30.420.40:FF:000071">
    <property type="entry name" value="Molecular chaperone DnaK"/>
    <property type="match status" value="1"/>
</dbReference>
<dbReference type="InterPro" id="IPR029047">
    <property type="entry name" value="HSP70_peptide-bd_sf"/>
</dbReference>
<dbReference type="HOGENOM" id="CLU_005965_2_1_2"/>
<dbReference type="Gene3D" id="3.90.640.10">
    <property type="entry name" value="Actin, Chain A, domain 4"/>
    <property type="match status" value="1"/>
</dbReference>
<dbReference type="KEGG" id="mhu:Mhun_0179"/>
<dbReference type="GeneID" id="3922953"/>
<name>Q2FPF2_METHJ</name>
<evidence type="ECO:0000256" key="1">
    <source>
        <dbReference type="ARBA" id="ARBA00007381"/>
    </source>
</evidence>
<evidence type="ECO:0000256" key="3">
    <source>
        <dbReference type="ARBA" id="ARBA00022840"/>
    </source>
</evidence>
<dbReference type="STRING" id="323259.Mhun_0179"/>
<keyword evidence="2 5" id="KW-0547">Nucleotide-binding</keyword>
<proteinExistence type="inferred from homology"/>
<accession>Q2FPF2</accession>
<dbReference type="FunFam" id="3.90.640.10:FF:000003">
    <property type="entry name" value="Molecular chaperone DnaK"/>
    <property type="match status" value="1"/>
</dbReference>
<sequence length="571" mass="63601">MNKDIIGIDFGTTNSKMAYMLLDEPVVIENDQGSKITPSVVYFKNEKEFSIGEQAKHNQIIHPDKVVSSIKREMGTDYKKQVGRFKFPPEYIGALIFQKLIQDARERTGKTFYDAVVSVPANYSDSQRQAIMDAAEIAGINVVRLINEPTAAALAYGIREDRDRKVLVYDFGGGTFDVSILSVSSGFFDVDASTGEHRLGGDDLDTRIIAYVTKALQKELGKSDKIDLALQATLKEAAEEAKIALSTEESTQITIPFVAENRPPFTMELTRQTLESLIQDLIERTRAPMERALHDASLEKDEIDDILLVGGTTLIPAVRRFVTEYFGKEPLEGDPYTAVAEGAALAGSTYVPEKSRMAKNVEISDVISSSLGVKITNGTLSRVIERNTKIPISRTRLYTNSWDYVPEVIIAVYQGEEEMAEDNEYLGQFYISVEPMPAEENKIEVTFAVGEEFGILNVRAYDTDSGNERTVKFESRSRLSKKEKSKWMKKLVGKRSVHVVIGDESGKTTLDMYLNPATSIESLKRELIDRQIMTGDEMIEIGEMTPGDDLRISDLNLEDGCIITIRGNNGE</sequence>
<organism evidence="6 7">
    <name type="scientific">Methanospirillum hungatei JF-1 (strain ATCC 27890 / DSM 864 / NBRC 100397 / JF-1)</name>
    <dbReference type="NCBI Taxonomy" id="323259"/>
    <lineage>
        <taxon>Archaea</taxon>
        <taxon>Methanobacteriati</taxon>
        <taxon>Methanobacteriota</taxon>
        <taxon>Stenosarchaea group</taxon>
        <taxon>Methanomicrobia</taxon>
        <taxon>Methanomicrobiales</taxon>
        <taxon>Methanospirillaceae</taxon>
        <taxon>Methanospirillum</taxon>
    </lineage>
</organism>